<evidence type="ECO:0000313" key="4">
    <source>
        <dbReference type="EMBL" id="BDR53900.1"/>
    </source>
</evidence>
<evidence type="ECO:0000256" key="1">
    <source>
        <dbReference type="ARBA" id="ARBA00022801"/>
    </source>
</evidence>
<dbReference type="InterPro" id="IPR001910">
    <property type="entry name" value="Inosine/uridine_hydrolase_dom"/>
</dbReference>
<sequence>MGKKPVIIDTDPGIDDAVAIAIALFSDQLDVQLITTVAGNVGVETTTANALRLMAYYECDVPVAKGAAEPLLRPFEDASDIHGKTGMEGFDFPEPKTSLLLKENAVDAMRRTILASDQKMTLMPIGPLTNIALLLKTYPEVKDNIERIVLMGGSTTRGNKGVMSEFNIYVDPEAAEIVFQSGVPITMAGLNVGWDALVLPEDSAKLPAMGKVGTMAYGLFKKYRGGSFNTGLKMYDPCAVACLLAPELFTFEDAYVGVELSGSLTAGCTAVDLKNYLKREPNTSVAVDIDGQAFRTWFLDSMSKCR</sequence>
<keyword evidence="2" id="KW-0326">Glycosidase</keyword>
<dbReference type="PANTHER" id="PTHR12304:SF15">
    <property type="entry name" value="NON-SPECIFIC RIBONUCLEOSIDE HYDROLASE RIHC"/>
    <property type="match status" value="1"/>
</dbReference>
<dbReference type="Proteomes" id="UP001321748">
    <property type="component" value="Chromosome"/>
</dbReference>
<dbReference type="InterPro" id="IPR015910">
    <property type="entry name" value="I/U_nuclsd_hydro_CS"/>
</dbReference>
<accession>A0ABM8BAF2</accession>
<dbReference type="InterPro" id="IPR023186">
    <property type="entry name" value="IUNH"/>
</dbReference>
<organism evidence="4 5">
    <name type="scientific">Bombiscardovia apis</name>
    <dbReference type="NCBI Taxonomy" id="2932182"/>
    <lineage>
        <taxon>Bacteria</taxon>
        <taxon>Bacillati</taxon>
        <taxon>Actinomycetota</taxon>
        <taxon>Actinomycetes</taxon>
        <taxon>Bifidobacteriales</taxon>
        <taxon>Bifidobacteriaceae</taxon>
        <taxon>Bombiscardovia</taxon>
    </lineage>
</organism>
<dbReference type="PROSITE" id="PS01247">
    <property type="entry name" value="IUNH"/>
    <property type="match status" value="1"/>
</dbReference>
<keyword evidence="5" id="KW-1185">Reference proteome</keyword>
<dbReference type="PANTHER" id="PTHR12304">
    <property type="entry name" value="INOSINE-URIDINE PREFERRING NUCLEOSIDE HYDROLASE"/>
    <property type="match status" value="1"/>
</dbReference>
<reference evidence="4 5" key="1">
    <citation type="journal article" date="2023" name="Microbiol. Spectr.">
        <title>Symbiosis of Carpenter Bees with Uncharacterized Lactic Acid Bacteria Showing NAD Auxotrophy.</title>
        <authorList>
            <person name="Kawasaki S."/>
            <person name="Ozawa K."/>
            <person name="Mori T."/>
            <person name="Yamamoto A."/>
            <person name="Ito M."/>
            <person name="Ohkuma M."/>
            <person name="Sakamoto M."/>
            <person name="Matsutani M."/>
        </authorList>
    </citation>
    <scope>NUCLEOTIDE SEQUENCE [LARGE SCALE GENOMIC DNA]</scope>
    <source>
        <strain evidence="4 5">KimH</strain>
    </source>
</reference>
<evidence type="ECO:0000256" key="2">
    <source>
        <dbReference type="ARBA" id="ARBA00023295"/>
    </source>
</evidence>
<dbReference type="SUPFAM" id="SSF53590">
    <property type="entry name" value="Nucleoside hydrolase"/>
    <property type="match status" value="1"/>
</dbReference>
<dbReference type="GO" id="GO:0016787">
    <property type="term" value="F:hydrolase activity"/>
    <property type="evidence" value="ECO:0007669"/>
    <property type="project" value="UniProtKB-KW"/>
</dbReference>
<dbReference type="InterPro" id="IPR036452">
    <property type="entry name" value="Ribo_hydro-like"/>
</dbReference>
<dbReference type="NCBIfam" id="NF008036">
    <property type="entry name" value="PRK10768.1"/>
    <property type="match status" value="1"/>
</dbReference>
<dbReference type="RefSeq" id="WP_317642936.1">
    <property type="nucleotide sequence ID" value="NZ_AP026800.1"/>
</dbReference>
<dbReference type="Pfam" id="PF01156">
    <property type="entry name" value="IU_nuc_hydro"/>
    <property type="match status" value="1"/>
</dbReference>
<protein>
    <submittedName>
        <fullName evidence="4">Ribonucleoside hydrolase RihC</fullName>
    </submittedName>
</protein>
<proteinExistence type="predicted"/>
<dbReference type="Gene3D" id="3.90.245.10">
    <property type="entry name" value="Ribonucleoside hydrolase-like"/>
    <property type="match status" value="1"/>
</dbReference>
<evidence type="ECO:0000259" key="3">
    <source>
        <dbReference type="Pfam" id="PF01156"/>
    </source>
</evidence>
<feature type="domain" description="Inosine/uridine-preferring nucleoside hydrolase" evidence="3">
    <location>
        <begin position="6"/>
        <end position="295"/>
    </location>
</feature>
<dbReference type="CDD" id="cd02651">
    <property type="entry name" value="nuc_hydro_IU_UC_XIUA"/>
    <property type="match status" value="1"/>
</dbReference>
<keyword evidence="1 4" id="KW-0378">Hydrolase</keyword>
<name>A0ABM8BAF2_9BIFI</name>
<gene>
    <name evidence="4" type="ORF">KIMH_00110</name>
</gene>
<evidence type="ECO:0000313" key="5">
    <source>
        <dbReference type="Proteomes" id="UP001321748"/>
    </source>
</evidence>
<dbReference type="EMBL" id="AP026800">
    <property type="protein sequence ID" value="BDR53900.1"/>
    <property type="molecule type" value="Genomic_DNA"/>
</dbReference>